<keyword evidence="1" id="KW-1133">Transmembrane helix</keyword>
<keyword evidence="1" id="KW-0472">Membrane</keyword>
<organism evidence="3 4">
    <name type="scientific">Flagellimonas taeanensis</name>
    <dbReference type="NCBI Taxonomy" id="1005926"/>
    <lineage>
        <taxon>Bacteria</taxon>
        <taxon>Pseudomonadati</taxon>
        <taxon>Bacteroidota</taxon>
        <taxon>Flavobacteriia</taxon>
        <taxon>Flavobacteriales</taxon>
        <taxon>Flavobacteriaceae</taxon>
        <taxon>Flagellimonas</taxon>
    </lineage>
</organism>
<dbReference type="Proteomes" id="UP000198940">
    <property type="component" value="Unassembled WGS sequence"/>
</dbReference>
<proteinExistence type="predicted"/>
<dbReference type="AlphaFoldDB" id="A0A1M6TUC9"/>
<dbReference type="RefSeq" id="WP_072878493.1">
    <property type="nucleotide sequence ID" value="NZ_FOKU01000003.1"/>
</dbReference>
<evidence type="ECO:0000256" key="1">
    <source>
        <dbReference type="SAM" id="Phobius"/>
    </source>
</evidence>
<dbReference type="EMBL" id="FRAT01000003">
    <property type="protein sequence ID" value="SHK60500.1"/>
    <property type="molecule type" value="Genomic_DNA"/>
</dbReference>
<evidence type="ECO:0000313" key="4">
    <source>
        <dbReference type="Proteomes" id="UP000184031"/>
    </source>
</evidence>
<keyword evidence="1" id="KW-0812">Transmembrane</keyword>
<dbReference type="EMBL" id="FOKU01000003">
    <property type="protein sequence ID" value="SFB90563.1"/>
    <property type="molecule type" value="Genomic_DNA"/>
</dbReference>
<comment type="caution">
    <text evidence="3">The sequence shown here is derived from an EMBL/GenBank/DDBJ whole genome shotgun (WGS) entry which is preliminary data.</text>
</comment>
<dbReference type="OrthoDB" id="1247025at2"/>
<dbReference type="STRING" id="1055723.SAMN05216293_1518"/>
<evidence type="ECO:0000313" key="2">
    <source>
        <dbReference type="EMBL" id="SFB90563.1"/>
    </source>
</evidence>
<reference evidence="3 4" key="1">
    <citation type="submission" date="2016-11" db="EMBL/GenBank/DDBJ databases">
        <authorList>
            <person name="Varghese N."/>
            <person name="Submissions S."/>
        </authorList>
    </citation>
    <scope>NUCLEOTIDE SEQUENCE [LARGE SCALE GENOMIC DNA]</scope>
    <source>
        <strain evidence="3 4">CGMCC 1.12174</strain>
        <strain evidence="2 5">DSM 26351</strain>
    </source>
</reference>
<gene>
    <name evidence="2" type="ORF">SAMN04487891_103360</name>
    <name evidence="3" type="ORF">SAMN05216293_1518</name>
</gene>
<accession>A0A1M6TUC9</accession>
<sequence>MDKLEKHIKEKLEERTIAPSSGAWDKIASQLDAEPKKKGSKWQVYAMAASFVGILLLSMLFMNKEEAIPEEIQVVEEKVDPIDMEKENETPSPQKDVTKALSVQEETKVVKSELEQMPEENPKGFTDELPISQPVLAQEETKQLEQDKLIKESDALITQKVEEVVAQVQHMEGLNRGVSDAEVDSLLREAQKQIMADKLFPKNGSVDAMTLLAEVEEELDESFRDQIFDALKEGYFKLRTAVADRNN</sequence>
<name>A0A1M6TUC9_9FLAO</name>
<dbReference type="Proteomes" id="UP000184031">
    <property type="component" value="Unassembled WGS sequence"/>
</dbReference>
<feature type="transmembrane region" description="Helical" evidence="1">
    <location>
        <begin position="44"/>
        <end position="62"/>
    </location>
</feature>
<protein>
    <submittedName>
        <fullName evidence="3">Uncharacterized protein</fullName>
    </submittedName>
</protein>
<evidence type="ECO:0000313" key="3">
    <source>
        <dbReference type="EMBL" id="SHK60500.1"/>
    </source>
</evidence>
<keyword evidence="5" id="KW-1185">Reference proteome</keyword>
<evidence type="ECO:0000313" key="5">
    <source>
        <dbReference type="Proteomes" id="UP000198940"/>
    </source>
</evidence>